<proteinExistence type="predicted"/>
<feature type="domain" description="N-acetyltransferase" evidence="1">
    <location>
        <begin position="2"/>
        <end position="156"/>
    </location>
</feature>
<keyword evidence="2" id="KW-0012">Acyltransferase</keyword>
<evidence type="ECO:0000259" key="1">
    <source>
        <dbReference type="PROSITE" id="PS51186"/>
    </source>
</evidence>
<protein>
    <submittedName>
        <fullName evidence="2">Diamine N-acetyltransferase</fullName>
        <ecNumber evidence="2">2.3.1.57</ecNumber>
    </submittedName>
</protein>
<organism evidence="2 3">
    <name type="scientific">Clostridium punense</name>
    <dbReference type="NCBI Taxonomy" id="1054297"/>
    <lineage>
        <taxon>Bacteria</taxon>
        <taxon>Bacillati</taxon>
        <taxon>Bacillota</taxon>
        <taxon>Clostridia</taxon>
        <taxon>Eubacteriales</taxon>
        <taxon>Clostridiaceae</taxon>
        <taxon>Clostridium</taxon>
    </lineage>
</organism>
<dbReference type="PANTHER" id="PTHR43617">
    <property type="entry name" value="L-AMINO ACID N-ACETYLTRANSFERASE"/>
    <property type="match status" value="1"/>
</dbReference>
<dbReference type="Gene3D" id="3.40.630.30">
    <property type="match status" value="1"/>
</dbReference>
<dbReference type="InterPro" id="IPR016181">
    <property type="entry name" value="Acyl_CoA_acyltransferase"/>
</dbReference>
<dbReference type="RefSeq" id="WP_021285576.1">
    <property type="nucleotide sequence ID" value="NZ_JAGGLL010000004.1"/>
</dbReference>
<sequence>MIEFRQITWENFGECVKLQPKEEQRSFVATNLSSLAEAYVALTNNECIPMPYAIYHDDIMVGFIMLSYNYANEDNAESVYWVWRFMIDRNYQGRGYGKEAIKKAIELIRTFPKGEATMVLLSYEPDNLVAKALYKSIGFAETGDIEDGELVAKLTL</sequence>
<dbReference type="Pfam" id="PF00583">
    <property type="entry name" value="Acetyltransf_1"/>
    <property type="match status" value="1"/>
</dbReference>
<dbReference type="InterPro" id="IPR000182">
    <property type="entry name" value="GNAT_dom"/>
</dbReference>
<dbReference type="PROSITE" id="PS51186">
    <property type="entry name" value="GNAT"/>
    <property type="match status" value="1"/>
</dbReference>
<dbReference type="CDD" id="cd04301">
    <property type="entry name" value="NAT_SF"/>
    <property type="match status" value="1"/>
</dbReference>
<evidence type="ECO:0000313" key="3">
    <source>
        <dbReference type="Proteomes" id="UP001519308"/>
    </source>
</evidence>
<dbReference type="Proteomes" id="UP001519308">
    <property type="component" value="Unassembled WGS sequence"/>
</dbReference>
<reference evidence="2 3" key="1">
    <citation type="submission" date="2021-03" db="EMBL/GenBank/DDBJ databases">
        <title>Genomic Encyclopedia of Type Strains, Phase IV (KMG-IV): sequencing the most valuable type-strain genomes for metagenomic binning, comparative biology and taxonomic classification.</title>
        <authorList>
            <person name="Goeker M."/>
        </authorList>
    </citation>
    <scope>NUCLEOTIDE SEQUENCE [LARGE SCALE GENOMIC DNA]</scope>
    <source>
        <strain evidence="2 3">DSM 28650</strain>
    </source>
</reference>
<keyword evidence="3" id="KW-1185">Reference proteome</keyword>
<dbReference type="GO" id="GO:0004145">
    <property type="term" value="F:diamine N-acetyltransferase activity"/>
    <property type="evidence" value="ECO:0007669"/>
    <property type="project" value="UniProtKB-EC"/>
</dbReference>
<accession>A0ABS4JZA3</accession>
<evidence type="ECO:0000313" key="2">
    <source>
        <dbReference type="EMBL" id="MBP2020867.1"/>
    </source>
</evidence>
<dbReference type="InterPro" id="IPR050276">
    <property type="entry name" value="MshD_Acetyltransferase"/>
</dbReference>
<dbReference type="EMBL" id="JAGGLL010000004">
    <property type="protein sequence ID" value="MBP2020867.1"/>
    <property type="molecule type" value="Genomic_DNA"/>
</dbReference>
<keyword evidence="2" id="KW-0808">Transferase</keyword>
<dbReference type="EC" id="2.3.1.57" evidence="2"/>
<dbReference type="SUPFAM" id="SSF55729">
    <property type="entry name" value="Acyl-CoA N-acyltransferases (Nat)"/>
    <property type="match status" value="1"/>
</dbReference>
<name>A0ABS4JZA3_9CLOT</name>
<comment type="caution">
    <text evidence="2">The sequence shown here is derived from an EMBL/GenBank/DDBJ whole genome shotgun (WGS) entry which is preliminary data.</text>
</comment>
<dbReference type="PANTHER" id="PTHR43617:SF2">
    <property type="entry name" value="UPF0039 PROTEIN SLL0451"/>
    <property type="match status" value="1"/>
</dbReference>
<gene>
    <name evidence="2" type="ORF">J2Z44_000651</name>
</gene>